<gene>
    <name evidence="1" type="ORF">BY453_1544</name>
</gene>
<dbReference type="Proteomes" id="UP000295758">
    <property type="component" value="Unassembled WGS sequence"/>
</dbReference>
<proteinExistence type="predicted"/>
<evidence type="ECO:0000313" key="1">
    <source>
        <dbReference type="EMBL" id="TDS25517.1"/>
    </source>
</evidence>
<accession>A0A4R7DUT5</accession>
<sequence>MQSVFSWVDFSESDKNRMHEIINSLSNPNTRDELGIAPIRDSFANLMFPGTNTLQTRIKYMLFVPWLYKIVENEKLTGKNAAERIRELEIDLIDALKKNNSEQNGIIGQRAGAEITRTPADVYWTGLREWRILNGDFSRRDFHELLKIYKKSAAEDFILENEYLLENILNYKDEIQLWDPNLIESPSEFPEQAVLNLNYYQADYLKEKIKKSCTQTVLAEIIDLPYDQGTDFVWEYDLINHLDQKLYNQIQHAQNFADLIYGAHLLYNLMLAQKDQNTNQELEDDYLNLINKWKVDINDRKKYLKSWDLDDFWLTAAVNDIKLKSFVNSWYQIVLSDNYLKQIENSDPARNLIAERERLIKGQRARLFSQKYLEKWGGASSASKLDFRWQIAETFIRNIKFALEGVEIDA</sequence>
<comment type="caution">
    <text evidence="1">The sequence shown here is derived from an EMBL/GenBank/DDBJ whole genome shotgun (WGS) entry which is preliminary data.</text>
</comment>
<name>A0A4R7DUT5_9FIRM</name>
<dbReference type="AlphaFoldDB" id="A0A4R7DUT5"/>
<organism evidence="1 2">
    <name type="scientific">Halanaerobium congolense</name>
    <dbReference type="NCBI Taxonomy" id="54121"/>
    <lineage>
        <taxon>Bacteria</taxon>
        <taxon>Bacillati</taxon>
        <taxon>Bacillota</taxon>
        <taxon>Clostridia</taxon>
        <taxon>Halanaerobiales</taxon>
        <taxon>Halanaerobiaceae</taxon>
        <taxon>Halanaerobium</taxon>
    </lineage>
</organism>
<dbReference type="Pfam" id="PF19888">
    <property type="entry name" value="DUF6361"/>
    <property type="match status" value="2"/>
</dbReference>
<reference evidence="1 2" key="1">
    <citation type="submission" date="2019-03" db="EMBL/GenBank/DDBJ databases">
        <title>Deep subsurface shale carbon reservoir microbial communities from Ohio and West Virginia, USA.</title>
        <authorList>
            <person name="Wrighton K."/>
        </authorList>
    </citation>
    <scope>NUCLEOTIDE SEQUENCE [LARGE SCALE GENOMIC DNA]</scope>
    <source>
        <strain evidence="1 2">UTICA-S4D12</strain>
    </source>
</reference>
<evidence type="ECO:0000313" key="2">
    <source>
        <dbReference type="Proteomes" id="UP000295758"/>
    </source>
</evidence>
<dbReference type="InterPro" id="IPR045941">
    <property type="entry name" value="DUF6361"/>
</dbReference>
<dbReference type="RefSeq" id="WP_089723409.1">
    <property type="nucleotide sequence ID" value="NZ_FNGB01000058.1"/>
</dbReference>
<protein>
    <submittedName>
        <fullName evidence="1">Uncharacterized protein</fullName>
    </submittedName>
</protein>
<dbReference type="EMBL" id="SOAA01000054">
    <property type="protein sequence ID" value="TDS25517.1"/>
    <property type="molecule type" value="Genomic_DNA"/>
</dbReference>